<proteinExistence type="predicted"/>
<sequence>MRVAEDHTYFVGADDWGFSVWVHNRYEARQLADGAWEVYHTVDGSVEGVRYASKIEAEKAAKLFNEDAAKAAAALAENGGLGKLVKVHSPDSAADALAKRLGGESRVKFSNGPGNEFDAVSDLYVAQSKPANFVVNKVFRDQAKATFETAIQSGRKPYFHFEGPPHRDVLRKLEEYGKRYGVEPVIDFTPLN</sequence>
<evidence type="ECO:0000313" key="2">
    <source>
        <dbReference type="EMBL" id="PQO40124.1"/>
    </source>
</evidence>
<dbReference type="InterPro" id="IPR028905">
    <property type="entry name" value="Tox-REase-3_dom"/>
</dbReference>
<organism evidence="2 3">
    <name type="scientific">Blastopirellula marina</name>
    <dbReference type="NCBI Taxonomy" id="124"/>
    <lineage>
        <taxon>Bacteria</taxon>
        <taxon>Pseudomonadati</taxon>
        <taxon>Planctomycetota</taxon>
        <taxon>Planctomycetia</taxon>
        <taxon>Pirellulales</taxon>
        <taxon>Pirellulaceae</taxon>
        <taxon>Blastopirellula</taxon>
    </lineage>
</organism>
<protein>
    <recommendedName>
        <fullName evidence="1">Tox-REase-3 domain-containing protein</fullName>
    </recommendedName>
</protein>
<dbReference type="Proteomes" id="UP000240009">
    <property type="component" value="Unassembled WGS sequence"/>
</dbReference>
<name>A0A2S8G7K0_9BACT</name>
<reference evidence="2 3" key="1">
    <citation type="submission" date="2018-02" db="EMBL/GenBank/DDBJ databases">
        <title>Comparative genomes isolates from brazilian mangrove.</title>
        <authorList>
            <person name="Araujo J.E."/>
            <person name="Taketani R.G."/>
            <person name="Silva M.C.P."/>
            <person name="Loureco M.V."/>
            <person name="Andreote F.D."/>
        </authorList>
    </citation>
    <scope>NUCLEOTIDE SEQUENCE [LARGE SCALE GENOMIC DNA]</scope>
    <source>
        <strain evidence="2 3">HEX-2 MGV</strain>
    </source>
</reference>
<evidence type="ECO:0000313" key="3">
    <source>
        <dbReference type="Proteomes" id="UP000240009"/>
    </source>
</evidence>
<dbReference type="EMBL" id="PUIA01000015">
    <property type="protein sequence ID" value="PQO40124.1"/>
    <property type="molecule type" value="Genomic_DNA"/>
</dbReference>
<comment type="caution">
    <text evidence="2">The sequence shown here is derived from an EMBL/GenBank/DDBJ whole genome shotgun (WGS) entry which is preliminary data.</text>
</comment>
<gene>
    <name evidence="2" type="ORF">C5Y96_01960</name>
</gene>
<dbReference type="Pfam" id="PF15647">
    <property type="entry name" value="Tox-REase-3"/>
    <property type="match status" value="1"/>
</dbReference>
<evidence type="ECO:0000259" key="1">
    <source>
        <dbReference type="Pfam" id="PF15647"/>
    </source>
</evidence>
<feature type="domain" description="Tox-REase-3" evidence="1">
    <location>
        <begin position="84"/>
        <end position="174"/>
    </location>
</feature>
<dbReference type="AlphaFoldDB" id="A0A2S8G7K0"/>
<accession>A0A2S8G7K0</accession>